<feature type="chain" id="PRO_5004845145" evidence="1">
    <location>
        <begin position="18"/>
        <end position="59"/>
    </location>
</feature>
<sequence>MWLVGWSVDWFVTLLSTTPGIPRLRRCKYVLESAARAAQVAASVNAAARAGDRVAARAS</sequence>
<name>W4K255_HETIT</name>
<dbReference type="HOGENOM" id="CLU_2961060_0_0_1"/>
<keyword evidence="1" id="KW-0732">Signal</keyword>
<dbReference type="KEGG" id="hir:HETIRDRAFT_171598"/>
<dbReference type="RefSeq" id="XP_009548420.1">
    <property type="nucleotide sequence ID" value="XM_009550125.1"/>
</dbReference>
<gene>
    <name evidence="2" type="ORF">HETIRDRAFT_171598</name>
</gene>
<protein>
    <submittedName>
        <fullName evidence="2">Uncharacterized protein</fullName>
    </submittedName>
</protein>
<evidence type="ECO:0000313" key="3">
    <source>
        <dbReference type="Proteomes" id="UP000030671"/>
    </source>
</evidence>
<reference evidence="2 3" key="1">
    <citation type="journal article" date="2012" name="New Phytol.">
        <title>Insight into trade-off between wood decay and parasitism from the genome of a fungal forest pathogen.</title>
        <authorList>
            <person name="Olson A."/>
            <person name="Aerts A."/>
            <person name="Asiegbu F."/>
            <person name="Belbahri L."/>
            <person name="Bouzid O."/>
            <person name="Broberg A."/>
            <person name="Canback B."/>
            <person name="Coutinho P.M."/>
            <person name="Cullen D."/>
            <person name="Dalman K."/>
            <person name="Deflorio G."/>
            <person name="van Diepen L.T."/>
            <person name="Dunand C."/>
            <person name="Duplessis S."/>
            <person name="Durling M."/>
            <person name="Gonthier P."/>
            <person name="Grimwood J."/>
            <person name="Fossdal C.G."/>
            <person name="Hansson D."/>
            <person name="Henrissat B."/>
            <person name="Hietala A."/>
            <person name="Himmelstrand K."/>
            <person name="Hoffmeister D."/>
            <person name="Hogberg N."/>
            <person name="James T.Y."/>
            <person name="Karlsson M."/>
            <person name="Kohler A."/>
            <person name="Kues U."/>
            <person name="Lee Y.H."/>
            <person name="Lin Y.C."/>
            <person name="Lind M."/>
            <person name="Lindquist E."/>
            <person name="Lombard V."/>
            <person name="Lucas S."/>
            <person name="Lunden K."/>
            <person name="Morin E."/>
            <person name="Murat C."/>
            <person name="Park J."/>
            <person name="Raffaello T."/>
            <person name="Rouze P."/>
            <person name="Salamov A."/>
            <person name="Schmutz J."/>
            <person name="Solheim H."/>
            <person name="Stahlberg J."/>
            <person name="Velez H."/>
            <person name="de Vries R.P."/>
            <person name="Wiebenga A."/>
            <person name="Woodward S."/>
            <person name="Yakovlev I."/>
            <person name="Garbelotto M."/>
            <person name="Martin F."/>
            <person name="Grigoriev I.V."/>
            <person name="Stenlid J."/>
        </authorList>
    </citation>
    <scope>NUCLEOTIDE SEQUENCE [LARGE SCALE GENOMIC DNA]</scope>
    <source>
        <strain evidence="2 3">TC 32-1</strain>
    </source>
</reference>
<accession>W4K255</accession>
<dbReference type="InParanoid" id="W4K255"/>
<dbReference type="EMBL" id="KI925460">
    <property type="protein sequence ID" value="ETW79882.1"/>
    <property type="molecule type" value="Genomic_DNA"/>
</dbReference>
<keyword evidence="3" id="KW-1185">Reference proteome</keyword>
<feature type="signal peptide" evidence="1">
    <location>
        <begin position="1"/>
        <end position="17"/>
    </location>
</feature>
<evidence type="ECO:0000313" key="2">
    <source>
        <dbReference type="EMBL" id="ETW79882.1"/>
    </source>
</evidence>
<organism evidence="2 3">
    <name type="scientific">Heterobasidion irregulare (strain TC 32-1)</name>
    <dbReference type="NCBI Taxonomy" id="747525"/>
    <lineage>
        <taxon>Eukaryota</taxon>
        <taxon>Fungi</taxon>
        <taxon>Dikarya</taxon>
        <taxon>Basidiomycota</taxon>
        <taxon>Agaricomycotina</taxon>
        <taxon>Agaricomycetes</taxon>
        <taxon>Russulales</taxon>
        <taxon>Bondarzewiaceae</taxon>
        <taxon>Heterobasidion</taxon>
        <taxon>Heterobasidion annosum species complex</taxon>
    </lineage>
</organism>
<dbReference type="GeneID" id="20668352"/>
<proteinExistence type="predicted"/>
<dbReference type="AlphaFoldDB" id="W4K255"/>
<dbReference type="Proteomes" id="UP000030671">
    <property type="component" value="Unassembled WGS sequence"/>
</dbReference>
<evidence type="ECO:0000256" key="1">
    <source>
        <dbReference type="SAM" id="SignalP"/>
    </source>
</evidence>